<dbReference type="InterPro" id="IPR002347">
    <property type="entry name" value="SDR_fam"/>
</dbReference>
<dbReference type="InterPro" id="IPR036291">
    <property type="entry name" value="NAD(P)-bd_dom_sf"/>
</dbReference>
<organism evidence="1 2">
    <name type="scientific">Actinomadura soli</name>
    <dbReference type="NCBI Taxonomy" id="2508997"/>
    <lineage>
        <taxon>Bacteria</taxon>
        <taxon>Bacillati</taxon>
        <taxon>Actinomycetota</taxon>
        <taxon>Actinomycetes</taxon>
        <taxon>Streptosporangiales</taxon>
        <taxon>Thermomonosporaceae</taxon>
        <taxon>Actinomadura</taxon>
    </lineage>
</organism>
<comment type="caution">
    <text evidence="1">The sequence shown here is derived from an EMBL/GenBank/DDBJ whole genome shotgun (WGS) entry which is preliminary data.</text>
</comment>
<accession>A0A5C4J1L2</accession>
<dbReference type="OrthoDB" id="9929032at2"/>
<dbReference type="RefSeq" id="WP_138649921.1">
    <property type="nucleotide sequence ID" value="NZ_VCKW01000339.1"/>
</dbReference>
<dbReference type="EMBL" id="VCKW01000339">
    <property type="protein sequence ID" value="TMQ90012.1"/>
    <property type="molecule type" value="Genomic_DNA"/>
</dbReference>
<sequence>MTSRSPGPLLLTGASGTVGAALWRALASTWPGQVLAIGRTPPPPGGPRLARFTPVDLADPDAVTAFATHIAAGPPVSALVCAAGLDARARLSDFTSASAAECIQINAWAHVELLRAAV</sequence>
<gene>
    <name evidence="1" type="ORF">ETD83_37335</name>
</gene>
<dbReference type="SUPFAM" id="SSF51735">
    <property type="entry name" value="NAD(P)-binding Rossmann-fold domains"/>
    <property type="match status" value="1"/>
</dbReference>
<evidence type="ECO:0000313" key="2">
    <source>
        <dbReference type="Proteomes" id="UP000309174"/>
    </source>
</evidence>
<evidence type="ECO:0000313" key="1">
    <source>
        <dbReference type="EMBL" id="TMQ90012.1"/>
    </source>
</evidence>
<reference evidence="1 2" key="1">
    <citation type="submission" date="2019-05" db="EMBL/GenBank/DDBJ databases">
        <title>Draft genome sequence of Actinomadura sp. 14C53.</title>
        <authorList>
            <person name="Saricaoglu S."/>
            <person name="Isik K."/>
        </authorList>
    </citation>
    <scope>NUCLEOTIDE SEQUENCE [LARGE SCALE GENOMIC DNA]</scope>
    <source>
        <strain evidence="1 2">14C53</strain>
    </source>
</reference>
<protein>
    <submittedName>
        <fullName evidence="1">SDR family NAD(P)-dependent oxidoreductase</fullName>
    </submittedName>
</protein>
<dbReference type="AlphaFoldDB" id="A0A5C4J1L2"/>
<dbReference type="Pfam" id="PF00106">
    <property type="entry name" value="adh_short"/>
    <property type="match status" value="1"/>
</dbReference>
<dbReference type="Gene3D" id="3.40.50.720">
    <property type="entry name" value="NAD(P)-binding Rossmann-like Domain"/>
    <property type="match status" value="1"/>
</dbReference>
<proteinExistence type="predicted"/>
<keyword evidence="2" id="KW-1185">Reference proteome</keyword>
<name>A0A5C4J1L2_9ACTN</name>
<dbReference type="Proteomes" id="UP000309174">
    <property type="component" value="Unassembled WGS sequence"/>
</dbReference>
<feature type="non-terminal residue" evidence="1">
    <location>
        <position position="118"/>
    </location>
</feature>